<dbReference type="STRING" id="452.Lspi_0205"/>
<reference evidence="3 4" key="1">
    <citation type="submission" date="2015-11" db="EMBL/GenBank/DDBJ databases">
        <title>Genomic analysis of 38 Legionella species identifies large and diverse effector repertoires.</title>
        <authorList>
            <person name="Burstein D."/>
            <person name="Amaro F."/>
            <person name="Zusman T."/>
            <person name="Lifshitz Z."/>
            <person name="Cohen O."/>
            <person name="Gilbert J.A."/>
            <person name="Pupko T."/>
            <person name="Shuman H.A."/>
            <person name="Segal G."/>
        </authorList>
    </citation>
    <scope>NUCLEOTIDE SEQUENCE [LARGE SCALE GENOMIC DNA]</scope>
    <source>
        <strain evidence="3 4">Mt.St.Helens-9</strain>
    </source>
</reference>
<keyword evidence="4" id="KW-1185">Reference proteome</keyword>
<comment type="caution">
    <text evidence="3">The sequence shown here is derived from an EMBL/GenBank/DDBJ whole genome shotgun (WGS) entry which is preliminary data.</text>
</comment>
<dbReference type="RefSeq" id="WP_058482146.1">
    <property type="nucleotide sequence ID" value="NZ_CAAAII010000009.1"/>
</dbReference>
<dbReference type="Proteomes" id="UP000054877">
    <property type="component" value="Unassembled WGS sequence"/>
</dbReference>
<dbReference type="AlphaFoldDB" id="A0A0W0ZBE8"/>
<organism evidence="3 4">
    <name type="scientific">Legionella spiritensis</name>
    <dbReference type="NCBI Taxonomy" id="452"/>
    <lineage>
        <taxon>Bacteria</taxon>
        <taxon>Pseudomonadati</taxon>
        <taxon>Pseudomonadota</taxon>
        <taxon>Gammaproteobacteria</taxon>
        <taxon>Legionellales</taxon>
        <taxon>Legionellaceae</taxon>
        <taxon>Legionella</taxon>
    </lineage>
</organism>
<evidence type="ECO:0000313" key="3">
    <source>
        <dbReference type="EMBL" id="KTD66142.1"/>
    </source>
</evidence>
<sequence>MTAELRELYQEIIIDHNRNPRNHHAMADATAQANGFNPLCGDKLTVYLKLDAGRIKDVSFVGCGCAISQASASLMTDALKDKTTEEAHRLFHRFHHMVTGTEEGDYLLSLDKLAVLSGVRAYPARVKCATLAWHTLEAALNKEETTVSTE</sequence>
<evidence type="ECO:0000313" key="4">
    <source>
        <dbReference type="Proteomes" id="UP000054877"/>
    </source>
</evidence>
<dbReference type="PATRIC" id="fig|452.5.peg.224"/>
<comment type="similarity">
    <text evidence="1">Belongs to the NifU family.</text>
</comment>
<feature type="domain" description="NIF system FeS cluster assembly NifU N-terminal" evidence="2">
    <location>
        <begin position="9"/>
        <end position="128"/>
    </location>
</feature>
<dbReference type="Gene3D" id="3.90.1010.10">
    <property type="match status" value="1"/>
</dbReference>
<dbReference type="PANTHER" id="PTHR10093">
    <property type="entry name" value="IRON-SULFUR CLUSTER ASSEMBLY ENZYME NIFU HOMOLOG"/>
    <property type="match status" value="1"/>
</dbReference>
<dbReference type="GO" id="GO:0016226">
    <property type="term" value="P:iron-sulfur cluster assembly"/>
    <property type="evidence" value="ECO:0007669"/>
    <property type="project" value="InterPro"/>
</dbReference>
<dbReference type="GO" id="GO:0051536">
    <property type="term" value="F:iron-sulfur cluster binding"/>
    <property type="evidence" value="ECO:0007669"/>
    <property type="project" value="InterPro"/>
</dbReference>
<evidence type="ECO:0000259" key="2">
    <source>
        <dbReference type="Pfam" id="PF01592"/>
    </source>
</evidence>
<dbReference type="Pfam" id="PF01592">
    <property type="entry name" value="NifU_N"/>
    <property type="match status" value="1"/>
</dbReference>
<proteinExistence type="inferred from homology"/>
<protein>
    <submittedName>
        <fullName evidence="3">Nitrogen fixation protein NifU</fullName>
    </submittedName>
</protein>
<dbReference type="GO" id="GO:0005506">
    <property type="term" value="F:iron ion binding"/>
    <property type="evidence" value="ECO:0007669"/>
    <property type="project" value="InterPro"/>
</dbReference>
<evidence type="ECO:0000256" key="1">
    <source>
        <dbReference type="ARBA" id="ARBA00006420"/>
    </source>
</evidence>
<dbReference type="NCBIfam" id="TIGR01994">
    <property type="entry name" value="SUF_scaf_2"/>
    <property type="match status" value="1"/>
</dbReference>
<dbReference type="CDD" id="cd06664">
    <property type="entry name" value="IscU_like"/>
    <property type="match status" value="1"/>
</dbReference>
<dbReference type="SUPFAM" id="SSF82649">
    <property type="entry name" value="SufE/NifU"/>
    <property type="match status" value="1"/>
</dbReference>
<name>A0A0W0ZBE8_LEGSP</name>
<dbReference type="FunFam" id="3.90.1010.10:FF:000002">
    <property type="entry name" value="Iron-sulfur cluster assembly scaffold protein NifU"/>
    <property type="match status" value="1"/>
</dbReference>
<dbReference type="OrthoDB" id="9804157at2"/>
<gene>
    <name evidence="3" type="primary">nifU</name>
    <name evidence="3" type="ORF">Lspi_0205</name>
</gene>
<dbReference type="InterPro" id="IPR002871">
    <property type="entry name" value="NIF_FeS_clus_asmbl_NifU_N"/>
</dbReference>
<dbReference type="EMBL" id="LNYX01000002">
    <property type="protein sequence ID" value="KTD66142.1"/>
    <property type="molecule type" value="Genomic_DNA"/>
</dbReference>
<accession>A0A0W0ZBE8</accession>